<proteinExistence type="predicted"/>
<dbReference type="PANTHER" id="PTHR35046">
    <property type="entry name" value="ZINC KNUCKLE (CCHC-TYPE) FAMILY PROTEIN"/>
    <property type="match status" value="1"/>
</dbReference>
<dbReference type="GO" id="GO:0008270">
    <property type="term" value="F:zinc ion binding"/>
    <property type="evidence" value="ECO:0007669"/>
    <property type="project" value="UniProtKB-KW"/>
</dbReference>
<dbReference type="InterPro" id="IPR001878">
    <property type="entry name" value="Znf_CCHC"/>
</dbReference>
<dbReference type="InterPro" id="IPR021109">
    <property type="entry name" value="Peptidase_aspartic_dom_sf"/>
</dbReference>
<dbReference type="InParanoid" id="A0A5E4F1B5"/>
<dbReference type="GO" id="GO:0003676">
    <property type="term" value="F:nucleic acid binding"/>
    <property type="evidence" value="ECO:0007669"/>
    <property type="project" value="InterPro"/>
</dbReference>
<keyword evidence="1" id="KW-0479">Metal-binding</keyword>
<name>A0A5E4F1B5_PRUDU</name>
<organism evidence="4 5">
    <name type="scientific">Prunus dulcis</name>
    <name type="common">Almond</name>
    <name type="synonym">Amygdalus dulcis</name>
    <dbReference type="NCBI Taxonomy" id="3755"/>
    <lineage>
        <taxon>Eukaryota</taxon>
        <taxon>Viridiplantae</taxon>
        <taxon>Streptophyta</taxon>
        <taxon>Embryophyta</taxon>
        <taxon>Tracheophyta</taxon>
        <taxon>Spermatophyta</taxon>
        <taxon>Magnoliopsida</taxon>
        <taxon>eudicotyledons</taxon>
        <taxon>Gunneridae</taxon>
        <taxon>Pentapetalae</taxon>
        <taxon>rosids</taxon>
        <taxon>fabids</taxon>
        <taxon>Rosales</taxon>
        <taxon>Rosaceae</taxon>
        <taxon>Amygdaloideae</taxon>
        <taxon>Amygdaleae</taxon>
        <taxon>Prunus</taxon>
    </lineage>
</organism>
<dbReference type="Gramene" id="VVA19668">
    <property type="protein sequence ID" value="VVA19668"/>
    <property type="gene ID" value="Prudul26B035070"/>
</dbReference>
<dbReference type="PROSITE" id="PS50158">
    <property type="entry name" value="ZF_CCHC"/>
    <property type="match status" value="1"/>
</dbReference>
<dbReference type="CDD" id="cd00303">
    <property type="entry name" value="retropepsin_like"/>
    <property type="match status" value="1"/>
</dbReference>
<dbReference type="OMA" id="DRTETHH"/>
<dbReference type="Proteomes" id="UP000327085">
    <property type="component" value="Chromosome 5"/>
</dbReference>
<evidence type="ECO:0000256" key="1">
    <source>
        <dbReference type="PROSITE-ProRule" id="PRU00047"/>
    </source>
</evidence>
<sequence length="440" mass="50239">MTIMVRGIGKGLRIDIPEFHGSLQLEEFLDWLNSVEEVLEFKDVRENIKVSLIATRFRGRASAWWQQFKATRLRQGKEKIETWEKLRKHMRSTFLPPNYSKLVYQQLQNLRQGNHTVGEYTTEFYELVARSDLAETDEELESRYIGGMRRRHNKEPCNWRNMSRKANSGGASSGNSPNNRGGGSNSAPFRASTPLVQNPKSFVSAPLGKAQIVGPKRTAFRCFKCGETGHCMAECKKRDTVGKGLFIEHDKNQLQEYHDFEHGPVYDDEPNDVVEEYVTEDDGPLLMVRKTCFTPRATEGGDGWLRNNVFQSICTIGGKVCKLVIDLGSCENIISKDAIRKLGLETQPHPQPYKLSWLQKGTEDIFYWVDHGSLIELLCMTLGKEEKDDVTTIPVLVQVLLEQFRDVFPDEMPSELPPLRNIQHQIDLRPGASLPNRPHY</sequence>
<gene>
    <name evidence="4" type="ORF">ALMOND_2B035070</name>
</gene>
<dbReference type="EMBL" id="CABIKO010000037">
    <property type="protein sequence ID" value="VVA19668.1"/>
    <property type="molecule type" value="Genomic_DNA"/>
</dbReference>
<dbReference type="InterPro" id="IPR036875">
    <property type="entry name" value="Znf_CCHC_sf"/>
</dbReference>
<dbReference type="AlphaFoldDB" id="A0A5E4F1B5"/>
<feature type="domain" description="CCHC-type" evidence="3">
    <location>
        <begin position="221"/>
        <end position="237"/>
    </location>
</feature>
<accession>A0A5E4F1B5</accession>
<feature type="compositionally biased region" description="Low complexity" evidence="2">
    <location>
        <begin position="166"/>
        <end position="179"/>
    </location>
</feature>
<keyword evidence="1" id="KW-0863">Zinc-finger</keyword>
<dbReference type="SUPFAM" id="SSF57756">
    <property type="entry name" value="Retrovirus zinc finger-like domains"/>
    <property type="match status" value="1"/>
</dbReference>
<evidence type="ECO:0000313" key="4">
    <source>
        <dbReference type="EMBL" id="VVA19668.1"/>
    </source>
</evidence>
<reference evidence="5" key="1">
    <citation type="journal article" date="2020" name="Plant J.">
        <title>Transposons played a major role in the diversification between the closely related almond and peach genomes: results from the almond genome sequence.</title>
        <authorList>
            <person name="Alioto T."/>
            <person name="Alexiou K.G."/>
            <person name="Bardil A."/>
            <person name="Barteri F."/>
            <person name="Castanera R."/>
            <person name="Cruz F."/>
            <person name="Dhingra A."/>
            <person name="Duval H."/>
            <person name="Fernandez I Marti A."/>
            <person name="Frias L."/>
            <person name="Galan B."/>
            <person name="Garcia J.L."/>
            <person name="Howad W."/>
            <person name="Gomez-Garrido J."/>
            <person name="Gut M."/>
            <person name="Julca I."/>
            <person name="Morata J."/>
            <person name="Puigdomenech P."/>
            <person name="Ribeca P."/>
            <person name="Rubio Cabetas M.J."/>
            <person name="Vlasova A."/>
            <person name="Wirthensohn M."/>
            <person name="Garcia-Mas J."/>
            <person name="Gabaldon T."/>
            <person name="Casacuberta J.M."/>
            <person name="Arus P."/>
        </authorList>
    </citation>
    <scope>NUCLEOTIDE SEQUENCE [LARGE SCALE GENOMIC DNA]</scope>
    <source>
        <strain evidence="5">cv. Texas</strain>
    </source>
</reference>
<evidence type="ECO:0000259" key="3">
    <source>
        <dbReference type="PROSITE" id="PS50158"/>
    </source>
</evidence>
<evidence type="ECO:0000256" key="2">
    <source>
        <dbReference type="SAM" id="MobiDB-lite"/>
    </source>
</evidence>
<protein>
    <recommendedName>
        <fullName evidence="3">CCHC-type domain-containing protein</fullName>
    </recommendedName>
</protein>
<evidence type="ECO:0000313" key="5">
    <source>
        <dbReference type="Proteomes" id="UP000327085"/>
    </source>
</evidence>
<dbReference type="Pfam" id="PF03732">
    <property type="entry name" value="Retrotrans_gag"/>
    <property type="match status" value="1"/>
</dbReference>
<keyword evidence="1" id="KW-0862">Zinc</keyword>
<dbReference type="InterPro" id="IPR005162">
    <property type="entry name" value="Retrotrans_gag_dom"/>
</dbReference>
<dbReference type="PANTHER" id="PTHR35046:SF18">
    <property type="entry name" value="RNA-DIRECTED DNA POLYMERASE"/>
    <property type="match status" value="1"/>
</dbReference>
<feature type="region of interest" description="Disordered" evidence="2">
    <location>
        <begin position="153"/>
        <end position="194"/>
    </location>
</feature>
<dbReference type="Gene3D" id="2.40.70.10">
    <property type="entry name" value="Acid Proteases"/>
    <property type="match status" value="1"/>
</dbReference>